<protein>
    <submittedName>
        <fullName evidence="2">Uncharacterized protein</fullName>
    </submittedName>
</protein>
<keyword evidence="1" id="KW-0812">Transmembrane</keyword>
<proteinExistence type="evidence at transcript level"/>
<organism evidence="2">
    <name type="scientific">Barley aphid RNA virus 2 isolate AC1</name>
    <dbReference type="NCBI Taxonomy" id="2961860"/>
    <lineage>
        <taxon>Viruses</taxon>
        <taxon>Riboviria</taxon>
    </lineage>
</organism>
<accession>A0A976RX56</accession>
<evidence type="ECO:0000313" key="2">
    <source>
        <dbReference type="EMBL" id="UTQ79670.1"/>
    </source>
</evidence>
<sequence>MIPTILKNYLFQIVIISLQDSDRYLTCRVKTINIIKMHNFIILFFLINNVNTAPVNTKTTTLRNLNTTFPGIFRISFIDNINIYPSKKYTQFIAPKVLSKCMYASVENFLTESNYVMPQECGLVATMTVHDSAFTKSIVDVGTFACTQYHREKCNPPMHQYYLNYTEDVFKNDIITYYKFKETISFRYSLDTTLIKTIVVLKDEYSGLLYWVTEYCLKFMTVTSDNKFVHLGPEVHHYDAATKQFCIGDYSNMCTPAGPFKDKTDFAMSLPLEITISSDRPYFKYFEKQTYDDTIKLTIPYDDNNRIELDKKNHFVYVAANIRPMQPNYQCVKYHYVPMSTIFHIDIIIDSIEKKAIYYFSQFINFISDNLHKVFEYIEILLIKLYSYIFDKFIMLLTYVATLSGFIEIIIISIFMLSTDYNYTTIIFINILFITVKKWLFM</sequence>
<reference evidence="2" key="1">
    <citation type="submission" date="2021-01" db="EMBL/GenBank/DDBJ databases">
        <authorList>
            <person name="Lu g."/>
            <person name="Ye z."/>
        </authorList>
    </citation>
    <scope>NUCLEOTIDE SEQUENCE</scope>
    <source>
        <strain evidence="2">OPQ2</strain>
    </source>
</reference>
<keyword evidence="1" id="KW-1133">Transmembrane helix</keyword>
<evidence type="ECO:0000256" key="1">
    <source>
        <dbReference type="SAM" id="Phobius"/>
    </source>
</evidence>
<feature type="transmembrane region" description="Helical" evidence="1">
    <location>
        <begin position="423"/>
        <end position="441"/>
    </location>
</feature>
<feature type="transmembrane region" description="Helical" evidence="1">
    <location>
        <begin position="393"/>
        <end position="417"/>
    </location>
</feature>
<name>A0A976RX56_9VIRU</name>
<keyword evidence="1" id="KW-0472">Membrane</keyword>
<dbReference type="EMBL" id="MW528423">
    <property type="protein sequence ID" value="UTQ79670.1"/>
    <property type="molecule type" value="mRNA"/>
</dbReference>